<comment type="caution">
    <text evidence="3">The sequence shown here is derived from an EMBL/GenBank/DDBJ whole genome shotgun (WGS) entry which is preliminary data.</text>
</comment>
<dbReference type="PANTHER" id="PTHR34222:SF99">
    <property type="entry name" value="PROTEIN, PUTATIVE-RELATED"/>
    <property type="match status" value="1"/>
</dbReference>
<accession>A0AAW2SV47</accession>
<feature type="domain" description="Reverse transcriptase Ty1/copia-type" evidence="1">
    <location>
        <begin position="267"/>
        <end position="310"/>
    </location>
</feature>
<dbReference type="Pfam" id="PF25597">
    <property type="entry name" value="SH3_retrovirus"/>
    <property type="match status" value="1"/>
</dbReference>
<dbReference type="InterPro" id="IPR057670">
    <property type="entry name" value="SH3_retrovirus"/>
</dbReference>
<evidence type="ECO:0000259" key="2">
    <source>
        <dbReference type="Pfam" id="PF25597"/>
    </source>
</evidence>
<name>A0AAW2SV47_9LAMI</name>
<dbReference type="AlphaFoldDB" id="A0AAW2SV47"/>
<proteinExistence type="predicted"/>
<feature type="domain" description="Retroviral polymerase SH3-like" evidence="2">
    <location>
        <begin position="156"/>
        <end position="194"/>
    </location>
</feature>
<dbReference type="Pfam" id="PF07727">
    <property type="entry name" value="RVT_2"/>
    <property type="match status" value="1"/>
</dbReference>
<sequence length="311" mass="35652">MGIHEIYDHERCQILMMDPLPDVEKAYSMILSMEKQRSVNAGLSDVTSNFAYHLAMKDIGEVLNKSLQGRKQFIDKMSMKCDNCLKPSHSRETCFKLHVEGKTVDTNQTHQNMLTEGQDKSITNMMSKLRMVKNGAIPSHPIIGNFANYVQCDDEFAGYAMHEKGYKVYDLDIHHTYVSRDVIFHEYIFPYASSIPPTVSCPLPTIPTALSYIDVNRPLEFSHDPSTLPIPLPLTSVMQEPKSFREAVKHLQWREAMDAELQVLEKNHTWTLTPLPLDKKAIGCKWVYKIKLKVDESIERYKARLVAKGFN</sequence>
<dbReference type="EMBL" id="JACGWM010000001">
    <property type="protein sequence ID" value="KAL0395985.1"/>
    <property type="molecule type" value="Genomic_DNA"/>
</dbReference>
<evidence type="ECO:0000313" key="3">
    <source>
        <dbReference type="EMBL" id="KAL0395985.1"/>
    </source>
</evidence>
<dbReference type="InterPro" id="IPR013103">
    <property type="entry name" value="RVT_2"/>
</dbReference>
<gene>
    <name evidence="3" type="ORF">Scaly_0046900</name>
</gene>
<dbReference type="PANTHER" id="PTHR34222">
    <property type="entry name" value="GAG_PRE-INTEGRS DOMAIN-CONTAINING PROTEIN"/>
    <property type="match status" value="1"/>
</dbReference>
<reference evidence="3" key="1">
    <citation type="submission" date="2020-06" db="EMBL/GenBank/DDBJ databases">
        <authorList>
            <person name="Li T."/>
            <person name="Hu X."/>
            <person name="Zhang T."/>
            <person name="Song X."/>
            <person name="Zhang H."/>
            <person name="Dai N."/>
            <person name="Sheng W."/>
            <person name="Hou X."/>
            <person name="Wei L."/>
        </authorList>
    </citation>
    <scope>NUCLEOTIDE SEQUENCE</scope>
    <source>
        <strain evidence="3">KEN8</strain>
        <tissue evidence="3">Leaf</tissue>
    </source>
</reference>
<protein>
    <submittedName>
        <fullName evidence="3">Retrovirus-related Pol polyprotein from transposon RE2</fullName>
    </submittedName>
</protein>
<evidence type="ECO:0000259" key="1">
    <source>
        <dbReference type="Pfam" id="PF07727"/>
    </source>
</evidence>
<organism evidence="3">
    <name type="scientific">Sesamum calycinum</name>
    <dbReference type="NCBI Taxonomy" id="2727403"/>
    <lineage>
        <taxon>Eukaryota</taxon>
        <taxon>Viridiplantae</taxon>
        <taxon>Streptophyta</taxon>
        <taxon>Embryophyta</taxon>
        <taxon>Tracheophyta</taxon>
        <taxon>Spermatophyta</taxon>
        <taxon>Magnoliopsida</taxon>
        <taxon>eudicotyledons</taxon>
        <taxon>Gunneridae</taxon>
        <taxon>Pentapetalae</taxon>
        <taxon>asterids</taxon>
        <taxon>lamiids</taxon>
        <taxon>Lamiales</taxon>
        <taxon>Pedaliaceae</taxon>
        <taxon>Sesamum</taxon>
    </lineage>
</organism>
<reference evidence="3" key="2">
    <citation type="journal article" date="2024" name="Plant">
        <title>Genomic evolution and insights into agronomic trait innovations of Sesamum species.</title>
        <authorList>
            <person name="Miao H."/>
            <person name="Wang L."/>
            <person name="Qu L."/>
            <person name="Liu H."/>
            <person name="Sun Y."/>
            <person name="Le M."/>
            <person name="Wang Q."/>
            <person name="Wei S."/>
            <person name="Zheng Y."/>
            <person name="Lin W."/>
            <person name="Duan Y."/>
            <person name="Cao H."/>
            <person name="Xiong S."/>
            <person name="Wang X."/>
            <person name="Wei L."/>
            <person name="Li C."/>
            <person name="Ma Q."/>
            <person name="Ju M."/>
            <person name="Zhao R."/>
            <person name="Li G."/>
            <person name="Mu C."/>
            <person name="Tian Q."/>
            <person name="Mei H."/>
            <person name="Zhang T."/>
            <person name="Gao T."/>
            <person name="Zhang H."/>
        </authorList>
    </citation>
    <scope>NUCLEOTIDE SEQUENCE</scope>
    <source>
        <strain evidence="3">KEN8</strain>
    </source>
</reference>